<evidence type="ECO:0000313" key="3">
    <source>
        <dbReference type="Proteomes" id="UP001597203"/>
    </source>
</evidence>
<keyword evidence="1" id="KW-0812">Transmembrane</keyword>
<dbReference type="EMBL" id="JBHTLS010000133">
    <property type="protein sequence ID" value="MFD1106624.1"/>
    <property type="molecule type" value="Genomic_DNA"/>
</dbReference>
<keyword evidence="1" id="KW-0472">Membrane</keyword>
<gene>
    <name evidence="2" type="ORF">ACFQ24_17305</name>
</gene>
<comment type="caution">
    <text evidence="2">The sequence shown here is derived from an EMBL/GenBank/DDBJ whole genome shotgun (WGS) entry which is preliminary data.</text>
</comment>
<keyword evidence="3" id="KW-1185">Reference proteome</keyword>
<dbReference type="RefSeq" id="WP_429614827.1">
    <property type="nucleotide sequence ID" value="NZ_JBNPXT010000005.1"/>
</dbReference>
<proteinExistence type="predicted"/>
<protein>
    <submittedName>
        <fullName evidence="2">Uncharacterized protein</fullName>
    </submittedName>
</protein>
<organism evidence="2 3">
    <name type="scientific">Sphingobium olei</name>
    <dbReference type="NCBI Taxonomy" id="420955"/>
    <lineage>
        <taxon>Bacteria</taxon>
        <taxon>Pseudomonadati</taxon>
        <taxon>Pseudomonadota</taxon>
        <taxon>Alphaproteobacteria</taxon>
        <taxon>Sphingomonadales</taxon>
        <taxon>Sphingomonadaceae</taxon>
        <taxon>Sphingobium</taxon>
    </lineage>
</organism>
<reference evidence="3" key="1">
    <citation type="journal article" date="2019" name="Int. J. Syst. Evol. Microbiol.">
        <title>The Global Catalogue of Microorganisms (GCM) 10K type strain sequencing project: providing services to taxonomists for standard genome sequencing and annotation.</title>
        <authorList>
            <consortium name="The Broad Institute Genomics Platform"/>
            <consortium name="The Broad Institute Genome Sequencing Center for Infectious Disease"/>
            <person name="Wu L."/>
            <person name="Ma J."/>
        </authorList>
    </citation>
    <scope>NUCLEOTIDE SEQUENCE [LARGE SCALE GENOMIC DNA]</scope>
    <source>
        <strain evidence="3">CCUG 54329</strain>
    </source>
</reference>
<feature type="transmembrane region" description="Helical" evidence="1">
    <location>
        <begin position="66"/>
        <end position="92"/>
    </location>
</feature>
<evidence type="ECO:0000256" key="1">
    <source>
        <dbReference type="SAM" id="Phobius"/>
    </source>
</evidence>
<accession>A0ABW3P5H8</accession>
<evidence type="ECO:0000313" key="2">
    <source>
        <dbReference type="EMBL" id="MFD1106624.1"/>
    </source>
</evidence>
<dbReference type="Proteomes" id="UP001597203">
    <property type="component" value="Unassembled WGS sequence"/>
</dbReference>
<feature type="transmembrane region" description="Helical" evidence="1">
    <location>
        <begin position="20"/>
        <end position="46"/>
    </location>
</feature>
<keyword evidence="1" id="KW-1133">Transmembrane helix</keyword>
<name>A0ABW3P5H8_9SPHN</name>
<sequence length="94" mass="10220">MKDSPKFRSHTPVSYRIKWLTVSLFSLAMFAFSAWIAVDGIISGSISEFSRHSDATVSLDQHPASFAVTLAIWVGVSIFFAAGTVGAAKLLLER</sequence>